<dbReference type="AlphaFoldDB" id="A0A2M8QGR7"/>
<organism evidence="3 4">
    <name type="scientific">Candidatus Thermofonsia Clade 3 bacterium</name>
    <dbReference type="NCBI Taxonomy" id="2364212"/>
    <lineage>
        <taxon>Bacteria</taxon>
        <taxon>Bacillati</taxon>
        <taxon>Chloroflexota</taxon>
        <taxon>Candidatus Thermofontia</taxon>
        <taxon>Candidatus Thermofonsia Clade 3</taxon>
    </lineage>
</organism>
<dbReference type="PANTHER" id="PTHR43569">
    <property type="entry name" value="AMIDOHYDROLASE"/>
    <property type="match status" value="1"/>
</dbReference>
<proteinExistence type="inferred from homology"/>
<dbReference type="InterPro" id="IPR006680">
    <property type="entry name" value="Amidohydro-rel"/>
</dbReference>
<feature type="domain" description="Amidohydrolase-related" evidence="2">
    <location>
        <begin position="7"/>
        <end position="284"/>
    </location>
</feature>
<dbReference type="Gene3D" id="3.20.20.140">
    <property type="entry name" value="Metal-dependent hydrolases"/>
    <property type="match status" value="1"/>
</dbReference>
<dbReference type="GO" id="GO:0016787">
    <property type="term" value="F:hydrolase activity"/>
    <property type="evidence" value="ECO:0007669"/>
    <property type="project" value="UniProtKB-KW"/>
</dbReference>
<keyword evidence="3" id="KW-0378">Hydrolase</keyword>
<name>A0A2M8QGR7_9CHLR</name>
<dbReference type="InterPro" id="IPR052350">
    <property type="entry name" value="Metallo-dep_Lactonases"/>
</dbReference>
<dbReference type="SUPFAM" id="SSF51556">
    <property type="entry name" value="Metallo-dependent hydrolases"/>
    <property type="match status" value="1"/>
</dbReference>
<accession>A0A2M8QGR7</accession>
<comment type="caution">
    <text evidence="3">The sequence shown here is derived from an EMBL/GenBank/DDBJ whole genome shotgun (WGS) entry which is preliminary data.</text>
</comment>
<reference evidence="3 4" key="1">
    <citation type="submission" date="2017-11" db="EMBL/GenBank/DDBJ databases">
        <title>Evolution of Phototrophy in the Chloroflexi Phylum Driven by Horizontal Gene Transfer.</title>
        <authorList>
            <person name="Ward L.M."/>
            <person name="Hemp J."/>
            <person name="Shih P.M."/>
            <person name="Mcglynn S.E."/>
            <person name="Fischer W."/>
        </authorList>
    </citation>
    <scope>NUCLEOTIDE SEQUENCE [LARGE SCALE GENOMIC DNA]</scope>
    <source>
        <strain evidence="3">JP3_7</strain>
    </source>
</reference>
<dbReference type="EMBL" id="PGTN01000002">
    <property type="protein sequence ID" value="PJF49000.1"/>
    <property type="molecule type" value="Genomic_DNA"/>
</dbReference>
<dbReference type="Proteomes" id="UP000230790">
    <property type="component" value="Unassembled WGS sequence"/>
</dbReference>
<dbReference type="InterPro" id="IPR032466">
    <property type="entry name" value="Metal_Hydrolase"/>
</dbReference>
<evidence type="ECO:0000313" key="3">
    <source>
        <dbReference type="EMBL" id="PJF49000.1"/>
    </source>
</evidence>
<evidence type="ECO:0000259" key="2">
    <source>
        <dbReference type="Pfam" id="PF04909"/>
    </source>
</evidence>
<protein>
    <submittedName>
        <fullName evidence="3">Amidohydrolase</fullName>
    </submittedName>
</protein>
<comment type="similarity">
    <text evidence="1">Belongs to the metallo-dependent hydrolases superfamily.</text>
</comment>
<evidence type="ECO:0000256" key="1">
    <source>
        <dbReference type="ARBA" id="ARBA00038310"/>
    </source>
</evidence>
<evidence type="ECO:0000313" key="4">
    <source>
        <dbReference type="Proteomes" id="UP000230790"/>
    </source>
</evidence>
<dbReference type="Pfam" id="PF04909">
    <property type="entry name" value="Amidohydro_2"/>
    <property type="match status" value="1"/>
</dbReference>
<sequence length="284" mass="32260">MPNFPIVDTHVHLWNPRRFRMDWLAGMDLLARTYELEEYAEHTQGIEIEAMVYLEVDVAPSYRLLEAQWVSALAEREPRLRGIVASAPVEDGDCVRSYLDALKALGPRVKGVRRLLQAERDDAFALRPDFVRGVQALADYGFSFDICIVHRQLPAAIGLVERCPNVRFILDHIAKPDIKAGLRDPWQAHIRALAALPNVVCKISGMVTEADHARWTTDDLRPYFEAVFDAFGEDRVMFGGDWPVVLLASSYARWVQTVDELTSGLSEAAKRKLWAENAKRVYRL</sequence>
<gene>
    <name evidence="3" type="ORF">CUN48_00620</name>
</gene>
<dbReference type="PANTHER" id="PTHR43569:SF2">
    <property type="entry name" value="AMIDOHYDROLASE-RELATED DOMAIN-CONTAINING PROTEIN"/>
    <property type="match status" value="1"/>
</dbReference>